<dbReference type="InterPro" id="IPR050064">
    <property type="entry name" value="IGPS_HisA/HisF"/>
</dbReference>
<dbReference type="InterPro" id="IPR013785">
    <property type="entry name" value="Aldolase_TIM"/>
</dbReference>
<dbReference type="NCBIfam" id="TIGR00735">
    <property type="entry name" value="hisF"/>
    <property type="match status" value="1"/>
</dbReference>
<evidence type="ECO:0000313" key="14">
    <source>
        <dbReference type="Proteomes" id="UP000234503"/>
    </source>
</evidence>
<dbReference type="GO" id="GO:0016829">
    <property type="term" value="F:lyase activity"/>
    <property type="evidence" value="ECO:0007669"/>
    <property type="project" value="UniProtKB-KW"/>
</dbReference>
<dbReference type="EMBL" id="PJZH01000007">
    <property type="protein sequence ID" value="PLR35970.1"/>
    <property type="molecule type" value="Genomic_DNA"/>
</dbReference>
<evidence type="ECO:0000256" key="9">
    <source>
        <dbReference type="ARBA" id="ARBA00025475"/>
    </source>
</evidence>
<organism evidence="13 14">
    <name type="scientific">Chimaeribacter coloradensis</name>
    <dbReference type="NCBI Taxonomy" id="2060068"/>
    <lineage>
        <taxon>Bacteria</taxon>
        <taxon>Pseudomonadati</taxon>
        <taxon>Pseudomonadota</taxon>
        <taxon>Gammaproteobacteria</taxon>
        <taxon>Enterobacterales</taxon>
        <taxon>Yersiniaceae</taxon>
        <taxon>Chimaeribacter</taxon>
    </lineage>
</organism>
<dbReference type="UniPathway" id="UPA00031">
    <property type="reaction ID" value="UER00010"/>
</dbReference>
<dbReference type="AlphaFoldDB" id="A0A2N5E4P5"/>
<proteinExistence type="inferred from homology"/>
<dbReference type="PANTHER" id="PTHR21235">
    <property type="entry name" value="IMIDAZOLE GLYCEROL PHOSPHATE SYNTHASE SUBUNIT HISF/H IGP SYNTHASE SUBUNIT HISF/H"/>
    <property type="match status" value="1"/>
</dbReference>
<dbReference type="PANTHER" id="PTHR21235:SF2">
    <property type="entry name" value="IMIDAZOLE GLYCEROL PHOSPHATE SYNTHASE HISHF"/>
    <property type="match status" value="1"/>
</dbReference>
<dbReference type="InterPro" id="IPR011060">
    <property type="entry name" value="RibuloseP-bd_barrel"/>
</dbReference>
<dbReference type="OrthoDB" id="9781903at2"/>
<dbReference type="InterPro" id="IPR006062">
    <property type="entry name" value="His_biosynth"/>
</dbReference>
<comment type="subunit">
    <text evidence="4 11">Heterodimer of HisH and HisF.</text>
</comment>
<feature type="active site" evidence="11">
    <location>
        <position position="11"/>
    </location>
</feature>
<dbReference type="HAMAP" id="MF_01013">
    <property type="entry name" value="HisF"/>
    <property type="match status" value="1"/>
</dbReference>
<evidence type="ECO:0000256" key="5">
    <source>
        <dbReference type="ARBA" id="ARBA00022490"/>
    </source>
</evidence>
<dbReference type="Pfam" id="PF00977">
    <property type="entry name" value="His_biosynth"/>
    <property type="match status" value="1"/>
</dbReference>
<dbReference type="CDD" id="cd04731">
    <property type="entry name" value="HisF"/>
    <property type="match status" value="1"/>
</dbReference>
<evidence type="ECO:0000256" key="1">
    <source>
        <dbReference type="ARBA" id="ARBA00004496"/>
    </source>
</evidence>
<keyword evidence="8 11" id="KW-0456">Lyase</keyword>
<keyword evidence="6 11" id="KW-0028">Amino-acid biosynthesis</keyword>
<comment type="subcellular location">
    <subcellularLocation>
        <location evidence="1 11">Cytoplasm</location>
    </subcellularLocation>
</comment>
<comment type="caution">
    <text evidence="13">The sequence shown here is derived from an EMBL/GenBank/DDBJ whole genome shotgun (WGS) entry which is preliminary data.</text>
</comment>
<dbReference type="SUPFAM" id="SSF51366">
    <property type="entry name" value="Ribulose-phoshate binding barrel"/>
    <property type="match status" value="1"/>
</dbReference>
<dbReference type="InterPro" id="IPR004651">
    <property type="entry name" value="HisF"/>
</dbReference>
<gene>
    <name evidence="11 13" type="primary">hisF</name>
    <name evidence="13" type="ORF">CYR32_09425</name>
</gene>
<evidence type="ECO:0000256" key="8">
    <source>
        <dbReference type="ARBA" id="ARBA00023239"/>
    </source>
</evidence>
<dbReference type="GO" id="GO:0005737">
    <property type="term" value="C:cytoplasm"/>
    <property type="evidence" value="ECO:0007669"/>
    <property type="project" value="UniProtKB-SubCell"/>
</dbReference>
<protein>
    <recommendedName>
        <fullName evidence="11">Imidazole glycerol phosphate synthase subunit HisF</fullName>
        <ecNumber evidence="11">4.3.2.10</ecNumber>
    </recommendedName>
    <alternativeName>
        <fullName evidence="11">IGP synthase cyclase subunit</fullName>
    </alternativeName>
    <alternativeName>
        <fullName evidence="11">IGP synthase subunit HisF</fullName>
    </alternativeName>
    <alternativeName>
        <fullName evidence="11">ImGP synthase subunit HisF</fullName>
        <shortName evidence="11">IGPS subunit HisF</shortName>
    </alternativeName>
</protein>
<dbReference type="EC" id="4.3.2.10" evidence="11"/>
<evidence type="ECO:0000256" key="3">
    <source>
        <dbReference type="ARBA" id="ARBA00009667"/>
    </source>
</evidence>
<evidence type="ECO:0000256" key="12">
    <source>
        <dbReference type="RuleBase" id="RU003657"/>
    </source>
</evidence>
<dbReference type="RefSeq" id="WP_101824142.1">
    <property type="nucleotide sequence ID" value="NZ_PJZH01000007.1"/>
</dbReference>
<evidence type="ECO:0000256" key="4">
    <source>
        <dbReference type="ARBA" id="ARBA00011152"/>
    </source>
</evidence>
<dbReference type="FunFam" id="3.20.20.70:FF:000006">
    <property type="entry name" value="Imidazole glycerol phosphate synthase subunit HisF"/>
    <property type="match status" value="1"/>
</dbReference>
<evidence type="ECO:0000256" key="6">
    <source>
        <dbReference type="ARBA" id="ARBA00022605"/>
    </source>
</evidence>
<comment type="catalytic activity">
    <reaction evidence="10 11">
        <text>5-[(5-phospho-1-deoxy-D-ribulos-1-ylimino)methylamino]-1-(5-phospho-beta-D-ribosyl)imidazole-4-carboxamide + L-glutamine = D-erythro-1-(imidazol-4-yl)glycerol 3-phosphate + 5-amino-1-(5-phospho-beta-D-ribosyl)imidazole-4-carboxamide + L-glutamate + H(+)</text>
        <dbReference type="Rhea" id="RHEA:24793"/>
        <dbReference type="ChEBI" id="CHEBI:15378"/>
        <dbReference type="ChEBI" id="CHEBI:29985"/>
        <dbReference type="ChEBI" id="CHEBI:58278"/>
        <dbReference type="ChEBI" id="CHEBI:58359"/>
        <dbReference type="ChEBI" id="CHEBI:58475"/>
        <dbReference type="ChEBI" id="CHEBI:58525"/>
        <dbReference type="EC" id="4.3.2.10"/>
    </reaction>
</comment>
<comment type="pathway">
    <text evidence="2 11">Amino-acid biosynthesis; L-histidine biosynthesis; L-histidine from 5-phospho-alpha-D-ribose 1-diphosphate: step 5/9.</text>
</comment>
<feature type="active site" evidence="11">
    <location>
        <position position="130"/>
    </location>
</feature>
<comment type="function">
    <text evidence="9 11">IGPS catalyzes the conversion of PRFAR and glutamine to IGP, AICAR and glutamate. The HisF subunit catalyzes the cyclization activity that produces IGP and AICAR from PRFAR using the ammonia provided by the HisH subunit.</text>
</comment>
<accession>A0A2N5E4P5</accession>
<reference evidence="13 14" key="1">
    <citation type="submission" date="2017-12" db="EMBL/GenBank/DDBJ databases">
        <title>Characterization of six clinical isolates of Enterochimera gen. nov., a novel genus of the Yersiniaciae family and the three species Enterochimera arupensis sp. nov., Enterochimera coloradensis sp. nov, and Enterochimera californica sp. nov.</title>
        <authorList>
            <person name="Rossi A."/>
            <person name="Fisher M."/>
        </authorList>
    </citation>
    <scope>NUCLEOTIDE SEQUENCE [LARGE SCALE GENOMIC DNA]</scope>
    <source>
        <strain evidence="14">2016-Iso4</strain>
    </source>
</reference>
<keyword evidence="5 11" id="KW-0963">Cytoplasm</keyword>
<comment type="similarity">
    <text evidence="3 11 12">Belongs to the HisA/HisF family.</text>
</comment>
<dbReference type="GO" id="GO:0000107">
    <property type="term" value="F:imidazoleglycerol-phosphate synthase activity"/>
    <property type="evidence" value="ECO:0007669"/>
    <property type="project" value="UniProtKB-UniRule"/>
</dbReference>
<sequence>MLAKRIIPCLDVKDGQVVKGVQFRNHEIIGDIVPLAQRYAQEGADELVFYDITASSDGRVVDKSWVARVAEVIDIPFCVAGGIKTADDAAQILSFGADKISINSPALADPSLITRLADRFGVQCIVIGIDTWFDAATGLYHVNQYTGDESRTKVTTWQTLEWVKEVQARGAGEIVLNMMNQDGVRNGYDLTQLKRVRDACHVPLIASGGAGTMEHFLAAFQVAGVDGALAASVFHKQIINIGELKTYLAENGMEIRLC</sequence>
<evidence type="ECO:0000256" key="2">
    <source>
        <dbReference type="ARBA" id="ARBA00005091"/>
    </source>
</evidence>
<keyword evidence="7 11" id="KW-0368">Histidine biosynthesis</keyword>
<evidence type="ECO:0000313" key="13">
    <source>
        <dbReference type="EMBL" id="PLR35970.1"/>
    </source>
</evidence>
<evidence type="ECO:0000256" key="11">
    <source>
        <dbReference type="HAMAP-Rule" id="MF_01013"/>
    </source>
</evidence>
<evidence type="ECO:0000256" key="10">
    <source>
        <dbReference type="ARBA" id="ARBA00047838"/>
    </source>
</evidence>
<name>A0A2N5E4P5_9GAMM</name>
<dbReference type="Gene3D" id="3.20.20.70">
    <property type="entry name" value="Aldolase class I"/>
    <property type="match status" value="1"/>
</dbReference>
<evidence type="ECO:0000256" key="7">
    <source>
        <dbReference type="ARBA" id="ARBA00023102"/>
    </source>
</evidence>
<dbReference type="Proteomes" id="UP000234503">
    <property type="component" value="Unassembled WGS sequence"/>
</dbReference>
<dbReference type="GO" id="GO:0000105">
    <property type="term" value="P:L-histidine biosynthetic process"/>
    <property type="evidence" value="ECO:0007669"/>
    <property type="project" value="UniProtKB-UniRule"/>
</dbReference>
<keyword evidence="14" id="KW-1185">Reference proteome</keyword>